<feature type="non-terminal residue" evidence="1">
    <location>
        <position position="1"/>
    </location>
</feature>
<dbReference type="PANTHER" id="PTHR43881">
    <property type="entry name" value="GAMMA-GLUTAMYLTRANSPEPTIDASE (AFU_ORTHOLOGUE AFUA_4G13580)"/>
    <property type="match status" value="1"/>
</dbReference>
<dbReference type="Proteomes" id="UP000249304">
    <property type="component" value="Unassembled WGS sequence"/>
</dbReference>
<name>A0A2W2EHE9_9ACTN</name>
<dbReference type="Gene3D" id="3.60.20.40">
    <property type="match status" value="1"/>
</dbReference>
<evidence type="ECO:0000313" key="1">
    <source>
        <dbReference type="EMBL" id="PZG16309.1"/>
    </source>
</evidence>
<dbReference type="AlphaFoldDB" id="A0A2W2EHE9"/>
<dbReference type="PANTHER" id="PTHR43881:SF1">
    <property type="entry name" value="GAMMA-GLUTAMYLTRANSPEPTIDASE (AFU_ORTHOLOGUE AFUA_4G13580)"/>
    <property type="match status" value="1"/>
</dbReference>
<proteinExistence type="predicted"/>
<evidence type="ECO:0000313" key="2">
    <source>
        <dbReference type="Proteomes" id="UP000249304"/>
    </source>
</evidence>
<gene>
    <name evidence="1" type="ORF">C1J01_21480</name>
</gene>
<dbReference type="RefSeq" id="WP_181448888.1">
    <property type="nucleotide sequence ID" value="NZ_POUD01000087.1"/>
</dbReference>
<dbReference type="EMBL" id="POUD01000087">
    <property type="protein sequence ID" value="PZG16309.1"/>
    <property type="molecule type" value="Genomic_DNA"/>
</dbReference>
<sequence length="130" mass="13393">LTPALITHPDGTLRTVAGTMGGDAQPQILLQVITRLLRHGEEPGQAISAPRWRLGTGGTGFDTWEDPDAAVVDLEEGTTWSDGLAALGHRVAALPYGGSFGHAHLIDVRPGGMLAGAADPRSLVGAAIGR</sequence>
<dbReference type="SUPFAM" id="SSF56235">
    <property type="entry name" value="N-terminal nucleophile aminohydrolases (Ntn hydrolases)"/>
    <property type="match status" value="1"/>
</dbReference>
<dbReference type="InterPro" id="IPR029055">
    <property type="entry name" value="Ntn_hydrolases_N"/>
</dbReference>
<protein>
    <submittedName>
        <fullName evidence="1">Gamma-glutamyltranspeptidase</fullName>
    </submittedName>
</protein>
<accession>A0A2W2EHE9</accession>
<reference evidence="1 2" key="1">
    <citation type="submission" date="2018-01" db="EMBL/GenBank/DDBJ databases">
        <title>Draft genome sequence of Nonomuraea sp. KC333.</title>
        <authorList>
            <person name="Sahin N."/>
            <person name="Saygin H."/>
            <person name="Ay H."/>
        </authorList>
    </citation>
    <scope>NUCLEOTIDE SEQUENCE [LARGE SCALE GENOMIC DNA]</scope>
    <source>
        <strain evidence="1 2">KC333</strain>
    </source>
</reference>
<comment type="caution">
    <text evidence="1">The sequence shown here is derived from an EMBL/GenBank/DDBJ whole genome shotgun (WGS) entry which is preliminary data.</text>
</comment>
<dbReference type="InterPro" id="IPR052896">
    <property type="entry name" value="GGT-like_enzyme"/>
</dbReference>
<dbReference type="InterPro" id="IPR043137">
    <property type="entry name" value="GGT_ssub_C"/>
</dbReference>
<dbReference type="Pfam" id="PF01019">
    <property type="entry name" value="G_glu_transpept"/>
    <property type="match status" value="1"/>
</dbReference>
<keyword evidence="2" id="KW-1185">Reference proteome</keyword>
<organism evidence="1 2">
    <name type="scientific">Nonomuraea aridisoli</name>
    <dbReference type="NCBI Taxonomy" id="2070368"/>
    <lineage>
        <taxon>Bacteria</taxon>
        <taxon>Bacillati</taxon>
        <taxon>Actinomycetota</taxon>
        <taxon>Actinomycetes</taxon>
        <taxon>Streptosporangiales</taxon>
        <taxon>Streptosporangiaceae</taxon>
        <taxon>Nonomuraea</taxon>
    </lineage>
</organism>